<feature type="domain" description="SH3" evidence="7">
    <location>
        <begin position="27"/>
        <end position="86"/>
    </location>
</feature>
<dbReference type="Gene3D" id="2.30.30.40">
    <property type="entry name" value="SH3 Domains"/>
    <property type="match status" value="1"/>
</dbReference>
<dbReference type="RefSeq" id="XP_054837214.1">
    <property type="nucleotide sequence ID" value="XM_054981239.1"/>
</dbReference>
<dbReference type="InterPro" id="IPR036860">
    <property type="entry name" value="SH2_dom_sf"/>
</dbReference>
<name>A0AA97KZX7_EUBMA</name>
<keyword evidence="1 4" id="KW-0728">SH3 domain</keyword>
<dbReference type="InterPro" id="IPR036028">
    <property type="entry name" value="SH3-like_dom_sf"/>
</dbReference>
<keyword evidence="2 3" id="KW-0727">SH2 domain</keyword>
<dbReference type="SUPFAM" id="SSF55550">
    <property type="entry name" value="SH2 domain"/>
    <property type="match status" value="1"/>
</dbReference>
<dbReference type="Pfam" id="PF00017">
    <property type="entry name" value="SH2"/>
    <property type="match status" value="1"/>
</dbReference>
<evidence type="ECO:0000256" key="2">
    <source>
        <dbReference type="ARBA" id="ARBA00022999"/>
    </source>
</evidence>
<dbReference type="InterPro" id="IPR043539">
    <property type="entry name" value="Grb2-like"/>
</dbReference>
<dbReference type="SUPFAM" id="SSF50044">
    <property type="entry name" value="SH3-domain"/>
    <property type="match status" value="1"/>
</dbReference>
<dbReference type="PROSITE" id="PS50001">
    <property type="entry name" value="SH2"/>
    <property type="match status" value="1"/>
</dbReference>
<dbReference type="PROSITE" id="PS50002">
    <property type="entry name" value="SH3"/>
    <property type="match status" value="1"/>
</dbReference>
<dbReference type="InterPro" id="IPR000980">
    <property type="entry name" value="SH2"/>
</dbReference>
<evidence type="ECO:0000313" key="8">
    <source>
        <dbReference type="Proteomes" id="UP001190640"/>
    </source>
</evidence>
<protein>
    <submittedName>
        <fullName evidence="9">Src-like-adapter 2</fullName>
    </submittedName>
</protein>
<proteinExistence type="predicted"/>
<dbReference type="AlphaFoldDB" id="A0AA97KZX7"/>
<dbReference type="KEGG" id="emc:129330955"/>
<keyword evidence="8" id="KW-1185">Reference proteome</keyword>
<feature type="region of interest" description="Disordered" evidence="5">
    <location>
        <begin position="1"/>
        <end position="21"/>
    </location>
</feature>
<evidence type="ECO:0000259" key="7">
    <source>
        <dbReference type="PROSITE" id="PS50002"/>
    </source>
</evidence>
<evidence type="ECO:0000313" key="9">
    <source>
        <dbReference type="RefSeq" id="XP_054837214.1"/>
    </source>
</evidence>
<evidence type="ECO:0000256" key="4">
    <source>
        <dbReference type="PROSITE-ProRule" id="PRU00192"/>
    </source>
</evidence>
<dbReference type="PANTHER" id="PTHR46037">
    <property type="entry name" value="PROTEIN ENHANCER OF SEVENLESS 2B"/>
    <property type="match status" value="1"/>
</dbReference>
<dbReference type="SMART" id="SM00252">
    <property type="entry name" value="SH2"/>
    <property type="match status" value="1"/>
</dbReference>
<dbReference type="InterPro" id="IPR001452">
    <property type="entry name" value="SH3_domain"/>
</dbReference>
<sequence length="265" mass="29886">MMGSLPSRRKPAATWPVPENHQPLGLGPRKTAVAVCNFPFGQVEPILKMGEQLNLLSEDGEWWKVVSVATGKNCYVPSNCIAKISHRWLFEGISREKAEELLMLPSNHEGSFLIRKSQMRKGCYSLSVRHSQRGSCDSVKHYRINCLENNWVYITSRLTFPSLQDLVDYYSDSRDGLCCCLQEPCFIQGSDSGFLPNLSRPVIVKMPNLDWQEINSSELLSEKPQPEDSPISLGLREALSSYLLMTEDLPLEDTSTKKGKKCKDT</sequence>
<evidence type="ECO:0000256" key="1">
    <source>
        <dbReference type="ARBA" id="ARBA00022443"/>
    </source>
</evidence>
<feature type="domain" description="SH2" evidence="6">
    <location>
        <begin position="88"/>
        <end position="185"/>
    </location>
</feature>
<organism evidence="8 9">
    <name type="scientific">Eublepharis macularius</name>
    <name type="common">Leopard gecko</name>
    <name type="synonym">Cyrtodactylus macularius</name>
    <dbReference type="NCBI Taxonomy" id="481883"/>
    <lineage>
        <taxon>Eukaryota</taxon>
        <taxon>Metazoa</taxon>
        <taxon>Chordata</taxon>
        <taxon>Craniata</taxon>
        <taxon>Vertebrata</taxon>
        <taxon>Euteleostomi</taxon>
        <taxon>Lepidosauria</taxon>
        <taxon>Squamata</taxon>
        <taxon>Bifurcata</taxon>
        <taxon>Gekkota</taxon>
        <taxon>Eublepharidae</taxon>
        <taxon>Eublepharinae</taxon>
        <taxon>Eublepharis</taxon>
    </lineage>
</organism>
<evidence type="ECO:0000259" key="6">
    <source>
        <dbReference type="PROSITE" id="PS50001"/>
    </source>
</evidence>
<dbReference type="Proteomes" id="UP001190640">
    <property type="component" value="Chromosome 5"/>
</dbReference>
<dbReference type="CTD" id="84174"/>
<accession>A0AA97KZX7</accession>
<reference evidence="9" key="1">
    <citation type="submission" date="2025-08" db="UniProtKB">
        <authorList>
            <consortium name="RefSeq"/>
        </authorList>
    </citation>
    <scope>IDENTIFICATION</scope>
    <source>
        <tissue evidence="9">Blood</tissue>
    </source>
</reference>
<gene>
    <name evidence="9" type="primary">SLA2</name>
</gene>
<dbReference type="Gene3D" id="3.30.505.10">
    <property type="entry name" value="SH2 domain"/>
    <property type="match status" value="1"/>
</dbReference>
<dbReference type="PRINTS" id="PR00401">
    <property type="entry name" value="SH2DOMAIN"/>
</dbReference>
<evidence type="ECO:0000256" key="5">
    <source>
        <dbReference type="SAM" id="MobiDB-lite"/>
    </source>
</evidence>
<dbReference type="GeneID" id="129330955"/>
<evidence type="ECO:0000256" key="3">
    <source>
        <dbReference type="PROSITE-ProRule" id="PRU00191"/>
    </source>
</evidence>